<reference evidence="1 2" key="1">
    <citation type="journal article" date="2016" name="PLoS Pathog.">
        <title>Biosynthesis of antibiotic leucinostatins in bio-control fungus Purpureocillium lilacinum and their inhibition on phytophthora revealed by genome mining.</title>
        <authorList>
            <person name="Wang G."/>
            <person name="Liu Z."/>
            <person name="Lin R."/>
            <person name="Li E."/>
            <person name="Mao Z."/>
            <person name="Ling J."/>
            <person name="Yang Y."/>
            <person name="Yin W.B."/>
            <person name="Xie B."/>
        </authorList>
    </citation>
    <scope>NUCLEOTIDE SEQUENCE [LARGE SCALE GENOMIC DNA]</scope>
    <source>
        <strain evidence="1">170</strain>
    </source>
</reference>
<protein>
    <submittedName>
        <fullName evidence="1">Uncharacterized protein</fullName>
    </submittedName>
</protein>
<dbReference type="AlphaFoldDB" id="A0A219ART5"/>
<gene>
    <name evidence="1" type="ORF">VFPPC_17368</name>
</gene>
<evidence type="ECO:0000313" key="2">
    <source>
        <dbReference type="Proteomes" id="UP000078397"/>
    </source>
</evidence>
<dbReference type="EMBL" id="LSBJ02000001">
    <property type="protein sequence ID" value="OWT43483.1"/>
    <property type="molecule type" value="Genomic_DNA"/>
</dbReference>
<proteinExistence type="predicted"/>
<organism evidence="1 2">
    <name type="scientific">Pochonia chlamydosporia 170</name>
    <dbReference type="NCBI Taxonomy" id="1380566"/>
    <lineage>
        <taxon>Eukaryota</taxon>
        <taxon>Fungi</taxon>
        <taxon>Dikarya</taxon>
        <taxon>Ascomycota</taxon>
        <taxon>Pezizomycotina</taxon>
        <taxon>Sordariomycetes</taxon>
        <taxon>Hypocreomycetidae</taxon>
        <taxon>Hypocreales</taxon>
        <taxon>Clavicipitaceae</taxon>
        <taxon>Pochonia</taxon>
    </lineage>
</organism>
<keyword evidence="2" id="KW-1185">Reference proteome</keyword>
<dbReference type="KEGG" id="pchm:VFPPC_17368"/>
<accession>A0A219ART5</accession>
<sequence>MPCLEISVHCCYQQQLFDTYVEIAVQVYYIRLRLKARLGWATQSAGHGTSTTHQQRQLVSTGNPGVLIRSEMSSISGVEQVMTRSAFSVSYRAEVATMVMKVCQFRMRGFQQVPFSMVIIEVLESLNKLSMATLRQLDAKMEGY</sequence>
<evidence type="ECO:0000313" key="1">
    <source>
        <dbReference type="EMBL" id="OWT43483.1"/>
    </source>
</evidence>
<comment type="caution">
    <text evidence="1">The sequence shown here is derived from an EMBL/GenBank/DDBJ whole genome shotgun (WGS) entry which is preliminary data.</text>
</comment>
<name>A0A219ART5_METCM</name>
<dbReference type="RefSeq" id="XP_022285902.1">
    <property type="nucleotide sequence ID" value="XM_022429081.1"/>
</dbReference>
<dbReference type="GeneID" id="33936350"/>
<dbReference type="Proteomes" id="UP000078397">
    <property type="component" value="Unassembled WGS sequence"/>
</dbReference>